<dbReference type="InParanoid" id="B0CUP1"/>
<keyword evidence="1" id="KW-0812">Transmembrane</keyword>
<dbReference type="KEGG" id="lbc:LACBIDRAFT_305624"/>
<reference evidence="2 3" key="1">
    <citation type="journal article" date="2008" name="Nature">
        <title>The genome of Laccaria bicolor provides insights into mycorrhizal symbiosis.</title>
        <authorList>
            <person name="Martin F."/>
            <person name="Aerts A."/>
            <person name="Ahren D."/>
            <person name="Brun A."/>
            <person name="Danchin E.G.J."/>
            <person name="Duchaussoy F."/>
            <person name="Gibon J."/>
            <person name="Kohler A."/>
            <person name="Lindquist E."/>
            <person name="Pereda V."/>
            <person name="Salamov A."/>
            <person name="Shapiro H.J."/>
            <person name="Wuyts J."/>
            <person name="Blaudez D."/>
            <person name="Buee M."/>
            <person name="Brokstein P."/>
            <person name="Canbaeck B."/>
            <person name="Cohen D."/>
            <person name="Courty P.E."/>
            <person name="Coutinho P.M."/>
            <person name="Delaruelle C."/>
            <person name="Detter J.C."/>
            <person name="Deveau A."/>
            <person name="DiFazio S."/>
            <person name="Duplessis S."/>
            <person name="Fraissinet-Tachet L."/>
            <person name="Lucic E."/>
            <person name="Frey-Klett P."/>
            <person name="Fourrey C."/>
            <person name="Feussner I."/>
            <person name="Gay G."/>
            <person name="Grimwood J."/>
            <person name="Hoegger P.J."/>
            <person name="Jain P."/>
            <person name="Kilaru S."/>
            <person name="Labbe J."/>
            <person name="Lin Y.C."/>
            <person name="Legue V."/>
            <person name="Le Tacon F."/>
            <person name="Marmeisse R."/>
            <person name="Melayah D."/>
            <person name="Montanini B."/>
            <person name="Muratet M."/>
            <person name="Nehls U."/>
            <person name="Niculita-Hirzel H."/>
            <person name="Oudot-Le Secq M.P."/>
            <person name="Peter M."/>
            <person name="Quesneville H."/>
            <person name="Rajashekar B."/>
            <person name="Reich M."/>
            <person name="Rouhier N."/>
            <person name="Schmutz J."/>
            <person name="Yin T."/>
            <person name="Chalot M."/>
            <person name="Henrissat B."/>
            <person name="Kuees U."/>
            <person name="Lucas S."/>
            <person name="Van de Peer Y."/>
            <person name="Podila G.K."/>
            <person name="Polle A."/>
            <person name="Pukkila P.J."/>
            <person name="Richardson P.M."/>
            <person name="Rouze P."/>
            <person name="Sanders I.R."/>
            <person name="Stajich J.E."/>
            <person name="Tunlid A."/>
            <person name="Tuskan G."/>
            <person name="Grigoriev I.V."/>
        </authorList>
    </citation>
    <scope>NUCLEOTIDE SEQUENCE [LARGE SCALE GENOMIC DNA]</scope>
    <source>
        <strain evidence="3">S238N-H82 / ATCC MYA-4686</strain>
    </source>
</reference>
<proteinExistence type="predicted"/>
<dbReference type="GeneID" id="6070542"/>
<dbReference type="HOGENOM" id="CLU_008417_0_0_1"/>
<dbReference type="Proteomes" id="UP000001194">
    <property type="component" value="Unassembled WGS sequence"/>
</dbReference>
<dbReference type="OrthoDB" id="3270336at2759"/>
<sequence length="851" mass="98084">MDISERSRFPTARTSGRRGVFQQYCHTWSSILVKDERAPIDHSRGRLQSVNGIMFYSPNCSDTVSAPRPSPDRESNSLVINYHNDLSSLVNDPQWWTANFGWLSFTPKRPFFGGGLLGRLADIHIEEIEGKYSMPEDLINSWTKLEYIIRSVIIILGGVYGIPSIGPAYPAARGYQRQHAYRSVAHREARASRDIFVLWIGLLSFLIAGADSLSQKGYEWPSLLENHLQFHPAIADLIRASDLGTFSHEVQRVGAFIYLTKDDIEKTHQPSVRWLIAHNIPIWYQWDVDEIEWAKHDPIFAQFGPPQSGGIPESSANPLGSPATTTVKTITWREFFERREENRPRLLSLETALERERHLNRERNPPIKSAKVFVWDRDPELPGREEVLASERIETLEEYGPEQKRYDSYWNEWDCCFEFGRFRTPSPDEMEDEHMDMAPSADQQASEYDIDFIPREQRCPTPLPDDLYEQTDVPPDIFQDGPQSTIAGLISEVQETLTLHYGMVLPDLNQANYKEVSDKEKKFWLRWIGVCEEKKLESVVSHFWPTARGRFFVEFTRQILEGQQIISDLELPKSSSFRERLDSIALYRNSDADVPAKWLYVFLFDKVTVRWRLAVTTASDALLVCRLDAQFLDVDIACFLALRGIPFRTLLTEPLMPRSISYPDVELFLPQHPARYRFTKLDYEAYLQCQSRILRCPRVRAAILRGGFLWRLTIGSVSIDELLEGPVGGGSLLVVDNSKGYPPLLDDKLTHNEMDWICGMYVCSTGVAKVYSNKSWWPPYNIFDNNNACESYGHWNEMLESTYVKRLQDIRLGAAQPLTVSDWRNKLKGHKETRELKSMREQRATAFFDHA</sequence>
<dbReference type="AlphaFoldDB" id="B0CUP1"/>
<accession>B0CUP1</accession>
<evidence type="ECO:0000313" key="2">
    <source>
        <dbReference type="EMBL" id="EDR14125.1"/>
    </source>
</evidence>
<keyword evidence="3" id="KW-1185">Reference proteome</keyword>
<gene>
    <name evidence="2" type="ORF">LACBIDRAFT_305624</name>
</gene>
<name>B0CUP1_LACBS</name>
<evidence type="ECO:0000256" key="1">
    <source>
        <dbReference type="SAM" id="Phobius"/>
    </source>
</evidence>
<feature type="transmembrane region" description="Helical" evidence="1">
    <location>
        <begin position="195"/>
        <end position="213"/>
    </location>
</feature>
<dbReference type="EMBL" id="DS547092">
    <property type="protein sequence ID" value="EDR14125.1"/>
    <property type="molecule type" value="Genomic_DNA"/>
</dbReference>
<dbReference type="RefSeq" id="XP_001874684.1">
    <property type="nucleotide sequence ID" value="XM_001874649.1"/>
</dbReference>
<evidence type="ECO:0000313" key="3">
    <source>
        <dbReference type="Proteomes" id="UP000001194"/>
    </source>
</evidence>
<keyword evidence="1" id="KW-1133">Transmembrane helix</keyword>
<keyword evidence="1" id="KW-0472">Membrane</keyword>
<protein>
    <submittedName>
        <fullName evidence="2">Predicted protein</fullName>
    </submittedName>
</protein>
<organism evidence="3">
    <name type="scientific">Laccaria bicolor (strain S238N-H82 / ATCC MYA-4686)</name>
    <name type="common">Bicoloured deceiver</name>
    <name type="synonym">Laccaria laccata var. bicolor</name>
    <dbReference type="NCBI Taxonomy" id="486041"/>
    <lineage>
        <taxon>Eukaryota</taxon>
        <taxon>Fungi</taxon>
        <taxon>Dikarya</taxon>
        <taxon>Basidiomycota</taxon>
        <taxon>Agaricomycotina</taxon>
        <taxon>Agaricomycetes</taxon>
        <taxon>Agaricomycetidae</taxon>
        <taxon>Agaricales</taxon>
        <taxon>Agaricineae</taxon>
        <taxon>Hydnangiaceae</taxon>
        <taxon>Laccaria</taxon>
    </lineage>
</organism>